<dbReference type="Proteomes" id="UP000828390">
    <property type="component" value="Unassembled WGS sequence"/>
</dbReference>
<dbReference type="AlphaFoldDB" id="A0A9D4RXE6"/>
<reference evidence="1" key="2">
    <citation type="submission" date="2020-11" db="EMBL/GenBank/DDBJ databases">
        <authorList>
            <person name="McCartney M.A."/>
            <person name="Auch B."/>
            <person name="Kono T."/>
            <person name="Mallez S."/>
            <person name="Becker A."/>
            <person name="Gohl D.M."/>
            <person name="Silverstein K.A.T."/>
            <person name="Koren S."/>
            <person name="Bechman K.B."/>
            <person name="Herman A."/>
            <person name="Abrahante J.E."/>
            <person name="Garbe J."/>
        </authorList>
    </citation>
    <scope>NUCLEOTIDE SEQUENCE</scope>
    <source>
        <strain evidence="1">Duluth1</strain>
        <tissue evidence="1">Whole animal</tissue>
    </source>
</reference>
<name>A0A9D4RXE6_DREPO</name>
<reference evidence="1" key="1">
    <citation type="journal article" date="2019" name="bioRxiv">
        <title>The Genome of the Zebra Mussel, Dreissena polymorpha: A Resource for Invasive Species Research.</title>
        <authorList>
            <person name="McCartney M.A."/>
            <person name="Auch B."/>
            <person name="Kono T."/>
            <person name="Mallez S."/>
            <person name="Zhang Y."/>
            <person name="Obille A."/>
            <person name="Becker A."/>
            <person name="Abrahante J.E."/>
            <person name="Garbe J."/>
            <person name="Badalamenti J.P."/>
            <person name="Herman A."/>
            <person name="Mangelson H."/>
            <person name="Liachko I."/>
            <person name="Sullivan S."/>
            <person name="Sone E.D."/>
            <person name="Koren S."/>
            <person name="Silverstein K.A.T."/>
            <person name="Beckman K.B."/>
            <person name="Gohl D.M."/>
        </authorList>
    </citation>
    <scope>NUCLEOTIDE SEQUENCE</scope>
    <source>
        <strain evidence="1">Duluth1</strain>
        <tissue evidence="1">Whole animal</tissue>
    </source>
</reference>
<dbReference type="EMBL" id="JAIWYP010000001">
    <property type="protein sequence ID" value="KAH3884851.1"/>
    <property type="molecule type" value="Genomic_DNA"/>
</dbReference>
<accession>A0A9D4RXE6</accession>
<organism evidence="1 2">
    <name type="scientific">Dreissena polymorpha</name>
    <name type="common">Zebra mussel</name>
    <name type="synonym">Mytilus polymorpha</name>
    <dbReference type="NCBI Taxonomy" id="45954"/>
    <lineage>
        <taxon>Eukaryota</taxon>
        <taxon>Metazoa</taxon>
        <taxon>Spiralia</taxon>
        <taxon>Lophotrochozoa</taxon>
        <taxon>Mollusca</taxon>
        <taxon>Bivalvia</taxon>
        <taxon>Autobranchia</taxon>
        <taxon>Heteroconchia</taxon>
        <taxon>Euheterodonta</taxon>
        <taxon>Imparidentia</taxon>
        <taxon>Neoheterodontei</taxon>
        <taxon>Myida</taxon>
        <taxon>Dreissenoidea</taxon>
        <taxon>Dreissenidae</taxon>
        <taxon>Dreissena</taxon>
    </lineage>
</organism>
<comment type="caution">
    <text evidence="1">The sequence shown here is derived from an EMBL/GenBank/DDBJ whole genome shotgun (WGS) entry which is preliminary data.</text>
</comment>
<evidence type="ECO:0000313" key="1">
    <source>
        <dbReference type="EMBL" id="KAH3884851.1"/>
    </source>
</evidence>
<keyword evidence="2" id="KW-1185">Reference proteome</keyword>
<protein>
    <submittedName>
        <fullName evidence="1">Uncharacterized protein</fullName>
    </submittedName>
</protein>
<gene>
    <name evidence="1" type="ORF">DPMN_008836</name>
</gene>
<sequence length="59" mass="6527">MAQHNEQQISSSGSQYLFRVRMAVDGKVRDHFLVAVLVPFSTLYASIQNQDIAKCGAAE</sequence>
<evidence type="ECO:0000313" key="2">
    <source>
        <dbReference type="Proteomes" id="UP000828390"/>
    </source>
</evidence>
<proteinExistence type="predicted"/>